<dbReference type="CDD" id="cd14014">
    <property type="entry name" value="STKc_PknB_like"/>
    <property type="match status" value="1"/>
</dbReference>
<dbReference type="InterPro" id="IPR053235">
    <property type="entry name" value="Ser_Thr_kinase"/>
</dbReference>
<dbReference type="InterPro" id="IPR000719">
    <property type="entry name" value="Prot_kinase_dom"/>
</dbReference>
<feature type="domain" description="Protein kinase" evidence="1">
    <location>
        <begin position="13"/>
        <end position="285"/>
    </location>
</feature>
<keyword evidence="2" id="KW-0808">Transferase</keyword>
<dbReference type="Proteomes" id="UP000435649">
    <property type="component" value="Unassembled WGS sequence"/>
</dbReference>
<evidence type="ECO:0000259" key="1">
    <source>
        <dbReference type="PROSITE" id="PS50011"/>
    </source>
</evidence>
<dbReference type="EMBL" id="VUNS01000002">
    <property type="protein sequence ID" value="MST95857.1"/>
    <property type="molecule type" value="Genomic_DNA"/>
</dbReference>
<dbReference type="InterPro" id="IPR011009">
    <property type="entry name" value="Kinase-like_dom_sf"/>
</dbReference>
<accession>A0A844FXB6</accession>
<keyword evidence="3" id="KW-1185">Reference proteome</keyword>
<comment type="caution">
    <text evidence="2">The sequence shown here is derived from an EMBL/GenBank/DDBJ whole genome shotgun (WGS) entry which is preliminary data.</text>
</comment>
<evidence type="ECO:0000313" key="3">
    <source>
        <dbReference type="Proteomes" id="UP000435649"/>
    </source>
</evidence>
<dbReference type="AlphaFoldDB" id="A0A844FXB6"/>
<name>A0A844FXB6_9BACT</name>
<dbReference type="GO" id="GO:0005524">
    <property type="term" value="F:ATP binding"/>
    <property type="evidence" value="ECO:0007669"/>
    <property type="project" value="InterPro"/>
</dbReference>
<keyword evidence="2" id="KW-0418">Kinase</keyword>
<dbReference type="PROSITE" id="PS00109">
    <property type="entry name" value="PROTEIN_KINASE_TYR"/>
    <property type="match status" value="1"/>
</dbReference>
<proteinExistence type="predicted"/>
<protein>
    <submittedName>
        <fullName evidence="2">Serine/threonine protein kinase</fullName>
    </submittedName>
</protein>
<organism evidence="2 3">
    <name type="scientific">Victivallis lenta</name>
    <dbReference type="NCBI Taxonomy" id="2606640"/>
    <lineage>
        <taxon>Bacteria</taxon>
        <taxon>Pseudomonadati</taxon>
        <taxon>Lentisphaerota</taxon>
        <taxon>Lentisphaeria</taxon>
        <taxon>Victivallales</taxon>
        <taxon>Victivallaceae</taxon>
        <taxon>Victivallis</taxon>
    </lineage>
</organism>
<gene>
    <name evidence="2" type="ORF">FYJ85_02210</name>
</gene>
<dbReference type="GO" id="GO:0005737">
    <property type="term" value="C:cytoplasm"/>
    <property type="evidence" value="ECO:0007669"/>
    <property type="project" value="TreeGrafter"/>
</dbReference>
<dbReference type="Gene3D" id="3.30.200.20">
    <property type="entry name" value="Phosphorylase Kinase, domain 1"/>
    <property type="match status" value="1"/>
</dbReference>
<keyword evidence="2" id="KW-0723">Serine/threonine-protein kinase</keyword>
<evidence type="ECO:0000313" key="2">
    <source>
        <dbReference type="EMBL" id="MST95857.1"/>
    </source>
</evidence>
<reference evidence="2 3" key="1">
    <citation type="submission" date="2019-08" db="EMBL/GenBank/DDBJ databases">
        <title>In-depth cultivation of the pig gut microbiome towards novel bacterial diversity and tailored functional studies.</title>
        <authorList>
            <person name="Wylensek D."/>
            <person name="Hitch T.C.A."/>
            <person name="Clavel T."/>
        </authorList>
    </citation>
    <scope>NUCLEOTIDE SEQUENCE [LARGE SCALE GENOMIC DNA]</scope>
    <source>
        <strain evidence="2 3">BBE-744-WT-12</strain>
    </source>
</reference>
<sequence length="332" mass="37516">MNTLRVLEGRERYELIHLIAEGGMGTVFKARKIGVAGFEKVVAIKMMRNKFSDSEAYVRNFISEAKLVANLIHENIVQIYHLDRFNDVYYFVIEYVDGVSLYEFIDFHAKLKKRTPLDLAIFIAARVARGLAYAHSRRGPDGKPLGIVHCDVCPHNILINTEGVPKITDFGIARITSKSAAERHVSGKLAFMAPEQARLEEVDFRADLYALGIVLFYMVSGKMARDVTLPPNEQLALARENRIDWTLLPEELPEEVADMLRRMLATDPGERYSDTALLARDLEYFIYKDGYGPTIVTLADYMRRLMPGRFGIEPAGPETIGDSDRTVVITPQ</sequence>
<dbReference type="Pfam" id="PF00069">
    <property type="entry name" value="Pkinase"/>
    <property type="match status" value="1"/>
</dbReference>
<dbReference type="PANTHER" id="PTHR24361">
    <property type="entry name" value="MITOGEN-ACTIVATED KINASE KINASE KINASE"/>
    <property type="match status" value="1"/>
</dbReference>
<dbReference type="PROSITE" id="PS50011">
    <property type="entry name" value="PROTEIN_KINASE_DOM"/>
    <property type="match status" value="1"/>
</dbReference>
<dbReference type="Gene3D" id="1.10.510.10">
    <property type="entry name" value="Transferase(Phosphotransferase) domain 1"/>
    <property type="match status" value="1"/>
</dbReference>
<dbReference type="SUPFAM" id="SSF56112">
    <property type="entry name" value="Protein kinase-like (PK-like)"/>
    <property type="match status" value="1"/>
</dbReference>
<dbReference type="InterPro" id="IPR008266">
    <property type="entry name" value="Tyr_kinase_AS"/>
</dbReference>
<dbReference type="RefSeq" id="WP_154416859.1">
    <property type="nucleotide sequence ID" value="NZ_VUNS01000002.1"/>
</dbReference>
<dbReference type="GO" id="GO:0004674">
    <property type="term" value="F:protein serine/threonine kinase activity"/>
    <property type="evidence" value="ECO:0007669"/>
    <property type="project" value="UniProtKB-KW"/>
</dbReference>